<dbReference type="PRINTS" id="PR00385">
    <property type="entry name" value="P450"/>
</dbReference>
<evidence type="ECO:0000256" key="1">
    <source>
        <dbReference type="ARBA" id="ARBA00010617"/>
    </source>
</evidence>
<dbReference type="GO" id="GO:0005506">
    <property type="term" value="F:iron ion binding"/>
    <property type="evidence" value="ECO:0007669"/>
    <property type="project" value="InterPro"/>
</dbReference>
<dbReference type="Gene3D" id="1.10.630.10">
    <property type="entry name" value="Cytochrome P450"/>
    <property type="match status" value="1"/>
</dbReference>
<keyword evidence="3 7" id="KW-0479">Metal-binding</keyword>
<proteinExistence type="inferred from homology"/>
<keyword evidence="10" id="KW-1185">Reference proteome</keyword>
<accession>A0A3N1D2N0</accession>
<dbReference type="InterPro" id="IPR017972">
    <property type="entry name" value="Cyt_P450_CS"/>
</dbReference>
<dbReference type="AlphaFoldDB" id="A0A3N1D2N0"/>
<evidence type="ECO:0000256" key="3">
    <source>
        <dbReference type="ARBA" id="ARBA00022723"/>
    </source>
</evidence>
<dbReference type="RefSeq" id="WP_123667022.1">
    <property type="nucleotide sequence ID" value="NZ_RJKE01000001.1"/>
</dbReference>
<dbReference type="GO" id="GO:0006707">
    <property type="term" value="P:cholesterol catabolic process"/>
    <property type="evidence" value="ECO:0007669"/>
    <property type="project" value="TreeGrafter"/>
</dbReference>
<name>A0A3N1D2N0_9ACTN</name>
<evidence type="ECO:0000256" key="2">
    <source>
        <dbReference type="ARBA" id="ARBA00022617"/>
    </source>
</evidence>
<evidence type="ECO:0000256" key="5">
    <source>
        <dbReference type="ARBA" id="ARBA00023004"/>
    </source>
</evidence>
<dbReference type="Proteomes" id="UP000272400">
    <property type="component" value="Unassembled WGS sequence"/>
</dbReference>
<dbReference type="FunFam" id="1.10.630.10:FF:000018">
    <property type="entry name" value="Cytochrome P450 monooxygenase"/>
    <property type="match status" value="1"/>
</dbReference>
<gene>
    <name evidence="9" type="ORF">EDD29_5426</name>
</gene>
<keyword evidence="5 7" id="KW-0408">Iron</keyword>
<evidence type="ECO:0000256" key="4">
    <source>
        <dbReference type="ARBA" id="ARBA00023002"/>
    </source>
</evidence>
<organism evidence="9 10">
    <name type="scientific">Actinocorallia herbida</name>
    <dbReference type="NCBI Taxonomy" id="58109"/>
    <lineage>
        <taxon>Bacteria</taxon>
        <taxon>Bacillati</taxon>
        <taxon>Actinomycetota</taxon>
        <taxon>Actinomycetes</taxon>
        <taxon>Streptosporangiales</taxon>
        <taxon>Thermomonosporaceae</taxon>
        <taxon>Actinocorallia</taxon>
    </lineage>
</organism>
<keyword evidence="6 7" id="KW-0503">Monooxygenase</keyword>
<evidence type="ECO:0000313" key="9">
    <source>
        <dbReference type="EMBL" id="ROO87787.1"/>
    </source>
</evidence>
<keyword evidence="4 7" id="KW-0560">Oxidoreductase</keyword>
<comment type="similarity">
    <text evidence="1 7">Belongs to the cytochrome P450 family.</text>
</comment>
<dbReference type="GO" id="GO:0036199">
    <property type="term" value="F:cholest-4-en-3-one 26-monooxygenase activity"/>
    <property type="evidence" value="ECO:0007669"/>
    <property type="project" value="TreeGrafter"/>
</dbReference>
<sequence>MTAPAYTGLSSPEAIADPYPYYAWLREHAPVHHDTAADVWVVSRHEDVMAVVRDHARFSSHQGLPVDNDPFNPNPAPPWAAVVLRRVQSVRVLLTTDPPDHTMLRRRVAKAFTPRRIAAWEPRIRQVADELVARMAERGGPADLVRDLASPLPTTIIAELMGIPAERHRDFKRWSDQLIDGLFTGGSRAGMMRGLAAISWFFLRTVRRRRREPGDDLISLLTAEGDEPLTAPELVTFCVLLLVAGNETTTNLVSSAMAALFARPEQWARIVADPSLAEAAVEEALRFDGPAQGLLRIATTDVVMAGVTIPAGARVLVLLGSANRDPARWESPDEFLLDRPNTRDHLAFGTGIHYCIGHLLARMEARAALEALARRLPDLSPAGPPTRMTSPVLRGLRTQPVRLSPP</sequence>
<dbReference type="OrthoDB" id="4133219at2"/>
<dbReference type="InterPro" id="IPR001128">
    <property type="entry name" value="Cyt_P450"/>
</dbReference>
<dbReference type="PROSITE" id="PS00086">
    <property type="entry name" value="CYTOCHROME_P450"/>
    <property type="match status" value="1"/>
</dbReference>
<keyword evidence="2 7" id="KW-0349">Heme</keyword>
<evidence type="ECO:0000256" key="7">
    <source>
        <dbReference type="RuleBase" id="RU000461"/>
    </source>
</evidence>
<protein>
    <submittedName>
        <fullName evidence="9">Cytochrome P450</fullName>
    </submittedName>
</protein>
<dbReference type="PRINTS" id="PR00359">
    <property type="entry name" value="BP450"/>
</dbReference>
<evidence type="ECO:0000313" key="10">
    <source>
        <dbReference type="Proteomes" id="UP000272400"/>
    </source>
</evidence>
<feature type="region of interest" description="Disordered" evidence="8">
    <location>
        <begin position="378"/>
        <end position="406"/>
    </location>
</feature>
<dbReference type="GO" id="GO:0020037">
    <property type="term" value="F:heme binding"/>
    <property type="evidence" value="ECO:0007669"/>
    <property type="project" value="InterPro"/>
</dbReference>
<dbReference type="CDD" id="cd20625">
    <property type="entry name" value="CYP164-like"/>
    <property type="match status" value="1"/>
</dbReference>
<dbReference type="InterPro" id="IPR002397">
    <property type="entry name" value="Cyt_P450_B"/>
</dbReference>
<dbReference type="PANTHER" id="PTHR46696:SF4">
    <property type="entry name" value="BIOTIN BIOSYNTHESIS CYTOCHROME P450"/>
    <property type="match status" value="1"/>
</dbReference>
<dbReference type="Pfam" id="PF00067">
    <property type="entry name" value="p450"/>
    <property type="match status" value="1"/>
</dbReference>
<evidence type="ECO:0000256" key="8">
    <source>
        <dbReference type="SAM" id="MobiDB-lite"/>
    </source>
</evidence>
<evidence type="ECO:0000256" key="6">
    <source>
        <dbReference type="ARBA" id="ARBA00023033"/>
    </source>
</evidence>
<dbReference type="GO" id="GO:0008395">
    <property type="term" value="F:steroid hydroxylase activity"/>
    <property type="evidence" value="ECO:0007669"/>
    <property type="project" value="TreeGrafter"/>
</dbReference>
<reference evidence="9 10" key="1">
    <citation type="submission" date="2018-11" db="EMBL/GenBank/DDBJ databases">
        <title>Sequencing the genomes of 1000 actinobacteria strains.</title>
        <authorList>
            <person name="Klenk H.-P."/>
        </authorList>
    </citation>
    <scope>NUCLEOTIDE SEQUENCE [LARGE SCALE GENOMIC DNA]</scope>
    <source>
        <strain evidence="9 10">DSM 44254</strain>
    </source>
</reference>
<dbReference type="InterPro" id="IPR036396">
    <property type="entry name" value="Cyt_P450_sf"/>
</dbReference>
<dbReference type="SUPFAM" id="SSF48264">
    <property type="entry name" value="Cytochrome P450"/>
    <property type="match status" value="1"/>
</dbReference>
<dbReference type="EMBL" id="RJKE01000001">
    <property type="protein sequence ID" value="ROO87787.1"/>
    <property type="molecule type" value="Genomic_DNA"/>
</dbReference>
<comment type="caution">
    <text evidence="9">The sequence shown here is derived from an EMBL/GenBank/DDBJ whole genome shotgun (WGS) entry which is preliminary data.</text>
</comment>
<dbReference type="PANTHER" id="PTHR46696">
    <property type="entry name" value="P450, PUTATIVE (EUROFUNG)-RELATED"/>
    <property type="match status" value="1"/>
</dbReference>